<organism evidence="2 3">
    <name type="scientific">Phialemonium atrogriseum</name>
    <dbReference type="NCBI Taxonomy" id="1093897"/>
    <lineage>
        <taxon>Eukaryota</taxon>
        <taxon>Fungi</taxon>
        <taxon>Dikarya</taxon>
        <taxon>Ascomycota</taxon>
        <taxon>Pezizomycotina</taxon>
        <taxon>Sordariomycetes</taxon>
        <taxon>Sordariomycetidae</taxon>
        <taxon>Cephalothecales</taxon>
        <taxon>Cephalothecaceae</taxon>
        <taxon>Phialemonium</taxon>
    </lineage>
</organism>
<gene>
    <name evidence="2" type="ORF">QBC33DRAFT_599405</name>
</gene>
<dbReference type="Proteomes" id="UP001244011">
    <property type="component" value="Unassembled WGS sequence"/>
</dbReference>
<dbReference type="GeneID" id="85315215"/>
<feature type="region of interest" description="Disordered" evidence="1">
    <location>
        <begin position="214"/>
        <end position="242"/>
    </location>
</feature>
<dbReference type="RefSeq" id="XP_060279096.1">
    <property type="nucleotide sequence ID" value="XM_060432028.1"/>
</dbReference>
<keyword evidence="3" id="KW-1185">Reference proteome</keyword>
<sequence>MEWEREQDRDVLSKLPPEILVMVFEFCPTLQCAHNLIHASPAAARAFAHHGGAIAESLVTSTLPPVLRPLARSVAVLRTASPDRLPFSADAYEQQFVAGRVGDRVLADLLDTTSSPRRVLAWAARVSGLERAVLARLLRDAHLATPYRLRDPSFRYRAESPHLQFPAGVPLIARPRAVSPSERLRVRRALWRLATVFAMPPARIAMKELAWGSGSGSGSGSTSTPRTPGSDPSTNNSNNNPADAFRWGSWGSAAADSLNPDYEYQRLLLPPVWRGMPAFERQELACVYGCLRDLLGGASPLLMLGRPAAGAGASRILGNYYDYEHDHDYYDDYDDLEHDHDHDDRAIAEDEAEAGEAEAGEAYAVNRGLAMYLSFLATGANPPSPLRRLGISDFRVFRHLGVGIWDAARLVDLGLCLASAATGDDDDDGDDAGGGGNVTMDQVMYTWRSVLLTELEKGRSGVEFYSSPGCGMQMAWWRAHLAGRPSRQGFSG</sequence>
<evidence type="ECO:0000313" key="3">
    <source>
        <dbReference type="Proteomes" id="UP001244011"/>
    </source>
</evidence>
<accession>A0AAJ0FH02</accession>
<dbReference type="AlphaFoldDB" id="A0AAJ0FH02"/>
<dbReference type="EMBL" id="MU839032">
    <property type="protein sequence ID" value="KAK1762883.1"/>
    <property type="molecule type" value="Genomic_DNA"/>
</dbReference>
<reference evidence="2" key="1">
    <citation type="submission" date="2023-06" db="EMBL/GenBank/DDBJ databases">
        <title>Genome-scale phylogeny and comparative genomics of the fungal order Sordariales.</title>
        <authorList>
            <consortium name="Lawrence Berkeley National Laboratory"/>
            <person name="Hensen N."/>
            <person name="Bonometti L."/>
            <person name="Westerberg I."/>
            <person name="Brannstrom I.O."/>
            <person name="Guillou S."/>
            <person name="Cros-Aarteil S."/>
            <person name="Calhoun S."/>
            <person name="Haridas S."/>
            <person name="Kuo A."/>
            <person name="Mondo S."/>
            <person name="Pangilinan J."/>
            <person name="Riley R."/>
            <person name="Labutti K."/>
            <person name="Andreopoulos B."/>
            <person name="Lipzen A."/>
            <person name="Chen C."/>
            <person name="Yanf M."/>
            <person name="Daum C."/>
            <person name="Ng V."/>
            <person name="Clum A."/>
            <person name="Steindorff A."/>
            <person name="Ohm R."/>
            <person name="Martin F."/>
            <person name="Silar P."/>
            <person name="Natvig D."/>
            <person name="Lalanne C."/>
            <person name="Gautier V."/>
            <person name="Ament-Velasquez S.L."/>
            <person name="Kruys A."/>
            <person name="Hutchinson M.I."/>
            <person name="Powell A.J."/>
            <person name="Barry K."/>
            <person name="Miller A.N."/>
            <person name="Grigoriev I.V."/>
            <person name="Debuchy R."/>
            <person name="Gladieux P."/>
            <person name="Thoren M.H."/>
            <person name="Johannesson H."/>
        </authorList>
    </citation>
    <scope>NUCLEOTIDE SEQUENCE</scope>
    <source>
        <strain evidence="2">8032-3</strain>
    </source>
</reference>
<proteinExistence type="predicted"/>
<evidence type="ECO:0000256" key="1">
    <source>
        <dbReference type="SAM" id="MobiDB-lite"/>
    </source>
</evidence>
<feature type="compositionally biased region" description="Low complexity" evidence="1">
    <location>
        <begin position="220"/>
        <end position="242"/>
    </location>
</feature>
<evidence type="ECO:0000313" key="2">
    <source>
        <dbReference type="EMBL" id="KAK1762883.1"/>
    </source>
</evidence>
<evidence type="ECO:0008006" key="4">
    <source>
        <dbReference type="Google" id="ProtNLM"/>
    </source>
</evidence>
<protein>
    <recommendedName>
        <fullName evidence="4">F-box domain-containing protein</fullName>
    </recommendedName>
</protein>
<name>A0AAJ0FH02_9PEZI</name>
<comment type="caution">
    <text evidence="2">The sequence shown here is derived from an EMBL/GenBank/DDBJ whole genome shotgun (WGS) entry which is preliminary data.</text>
</comment>